<dbReference type="InterPro" id="IPR051906">
    <property type="entry name" value="TolC-like"/>
</dbReference>
<evidence type="ECO:0000313" key="9">
    <source>
        <dbReference type="EMBL" id="WGH74348.1"/>
    </source>
</evidence>
<protein>
    <submittedName>
        <fullName evidence="9">TolC family protein</fullName>
    </submittedName>
</protein>
<sequence length="447" mass="50924">MRKYMYSVFVLFFTGYIIAQEKEMSLSMQEAIEYAIKNSYDNKVSLNDIEAAKKKKWETTTIGLPQINGKVDYQNWLKQQVSFLPAEFTGGEPGTFTPVRFVPEQTMNASVTLTQLLFDGSYLVGLQSAKTYLKISEQAKEKTELATREAVVNAYGNVLVTEEAIEILKNNKKVLEKNLNETQKIYDNGLTELENVEQLQITLGNIENTLRNTERLKEIAYQMLNVSLGNPIETRLNLTSNLENLVVENTDLSLLAAPFTIDNHIDFKIAQNDRESKRLLMKLEQSKFLPSLSAFVNYGANTNSDTFSFFNANHRWFDYSLLGVSLNVPIFSSFGRSSRTAQAKIALENADIRLEEAKQKLNLQVQRAKSEYQLGIENYETAKKNLALAERIEKKQEIKFFEGISSSFDLLQAQNQLYTQQNNYVQSMLNVIAKKVQLENALNIPLK</sequence>
<evidence type="ECO:0000313" key="10">
    <source>
        <dbReference type="Proteomes" id="UP001232001"/>
    </source>
</evidence>
<feature type="coiled-coil region" evidence="8">
    <location>
        <begin position="340"/>
        <end position="371"/>
    </location>
</feature>
<evidence type="ECO:0000256" key="6">
    <source>
        <dbReference type="ARBA" id="ARBA00023136"/>
    </source>
</evidence>
<keyword evidence="10" id="KW-1185">Reference proteome</keyword>
<evidence type="ECO:0000256" key="5">
    <source>
        <dbReference type="ARBA" id="ARBA00022692"/>
    </source>
</evidence>
<name>A0ABY8KYN3_9FLAO</name>
<evidence type="ECO:0000256" key="4">
    <source>
        <dbReference type="ARBA" id="ARBA00022452"/>
    </source>
</evidence>
<reference evidence="9 10" key="1">
    <citation type="submission" date="2023-04" db="EMBL/GenBank/DDBJ databases">
        <title>Tenacibaculum tangerinum sp. nov., isolated from sea tidal flat of South Korea.</title>
        <authorList>
            <person name="Lee S.H."/>
            <person name="Kim J.-J."/>
        </authorList>
    </citation>
    <scope>NUCLEOTIDE SEQUENCE [LARGE SCALE GENOMIC DNA]</scope>
    <source>
        <strain evidence="9 10">GRR-S3-23</strain>
    </source>
</reference>
<keyword evidence="8" id="KW-0175">Coiled coil</keyword>
<feature type="coiled-coil region" evidence="8">
    <location>
        <begin position="158"/>
        <end position="216"/>
    </location>
</feature>
<proteinExistence type="inferred from homology"/>
<comment type="similarity">
    <text evidence="2">Belongs to the outer membrane factor (OMF) (TC 1.B.17) family.</text>
</comment>
<evidence type="ECO:0000256" key="2">
    <source>
        <dbReference type="ARBA" id="ARBA00007613"/>
    </source>
</evidence>
<dbReference type="PANTHER" id="PTHR30026">
    <property type="entry name" value="OUTER MEMBRANE PROTEIN TOLC"/>
    <property type="match status" value="1"/>
</dbReference>
<keyword evidence="3" id="KW-0813">Transport</keyword>
<evidence type="ECO:0000256" key="8">
    <source>
        <dbReference type="SAM" id="Coils"/>
    </source>
</evidence>
<keyword evidence="6" id="KW-0472">Membrane</keyword>
<accession>A0ABY8KYN3</accession>
<dbReference type="Pfam" id="PF02321">
    <property type="entry name" value="OEP"/>
    <property type="match status" value="2"/>
</dbReference>
<keyword evidence="5" id="KW-0812">Transmembrane</keyword>
<dbReference type="PANTHER" id="PTHR30026:SF20">
    <property type="entry name" value="OUTER MEMBRANE PROTEIN TOLC"/>
    <property type="match status" value="1"/>
</dbReference>
<dbReference type="Gene3D" id="1.20.1600.10">
    <property type="entry name" value="Outer membrane efflux proteins (OEP)"/>
    <property type="match status" value="1"/>
</dbReference>
<dbReference type="Proteomes" id="UP001232001">
    <property type="component" value="Chromosome"/>
</dbReference>
<dbReference type="InterPro" id="IPR003423">
    <property type="entry name" value="OMP_efflux"/>
</dbReference>
<dbReference type="RefSeq" id="WP_279650230.1">
    <property type="nucleotide sequence ID" value="NZ_CP122539.1"/>
</dbReference>
<evidence type="ECO:0000256" key="1">
    <source>
        <dbReference type="ARBA" id="ARBA00004442"/>
    </source>
</evidence>
<organism evidence="9 10">
    <name type="scientific">Tenacibaculum tangerinum</name>
    <dbReference type="NCBI Taxonomy" id="3038772"/>
    <lineage>
        <taxon>Bacteria</taxon>
        <taxon>Pseudomonadati</taxon>
        <taxon>Bacteroidota</taxon>
        <taxon>Flavobacteriia</taxon>
        <taxon>Flavobacteriales</taxon>
        <taxon>Flavobacteriaceae</taxon>
        <taxon>Tenacibaculum</taxon>
    </lineage>
</organism>
<dbReference type="SUPFAM" id="SSF56954">
    <property type="entry name" value="Outer membrane efflux proteins (OEP)"/>
    <property type="match status" value="1"/>
</dbReference>
<gene>
    <name evidence="9" type="ORF">P8625_09500</name>
</gene>
<evidence type="ECO:0000256" key="3">
    <source>
        <dbReference type="ARBA" id="ARBA00022448"/>
    </source>
</evidence>
<comment type="subcellular location">
    <subcellularLocation>
        <location evidence="1">Cell outer membrane</location>
    </subcellularLocation>
</comment>
<evidence type="ECO:0000256" key="7">
    <source>
        <dbReference type="ARBA" id="ARBA00023237"/>
    </source>
</evidence>
<keyword evidence="4" id="KW-1134">Transmembrane beta strand</keyword>
<dbReference type="EMBL" id="CP122539">
    <property type="protein sequence ID" value="WGH74348.1"/>
    <property type="molecule type" value="Genomic_DNA"/>
</dbReference>
<keyword evidence="7" id="KW-0998">Cell outer membrane</keyword>